<feature type="domain" description="Gfo/Idh/MocA-like oxidoreductase N-terminal" evidence="1">
    <location>
        <begin position="4"/>
        <end position="119"/>
    </location>
</feature>
<dbReference type="OrthoDB" id="9815825at2"/>
<dbReference type="Gene3D" id="3.40.50.720">
    <property type="entry name" value="NAD(P)-binding Rossmann-like Domain"/>
    <property type="match status" value="1"/>
</dbReference>
<evidence type="ECO:0000313" key="3">
    <source>
        <dbReference type="EMBL" id="SFH91379.1"/>
    </source>
</evidence>
<dbReference type="Gene3D" id="3.30.360.10">
    <property type="entry name" value="Dihydrodipicolinate Reductase, domain 2"/>
    <property type="match status" value="1"/>
</dbReference>
<dbReference type="SUPFAM" id="SSF51735">
    <property type="entry name" value="NAD(P)-binding Rossmann-fold domains"/>
    <property type="match status" value="1"/>
</dbReference>
<dbReference type="Pfam" id="PF01408">
    <property type="entry name" value="GFO_IDH_MocA"/>
    <property type="match status" value="1"/>
</dbReference>
<dbReference type="PANTHER" id="PTHR43054:SF1">
    <property type="entry name" value="SCYLLO-INOSITOL 2-DEHYDROGENASE (NADP(+)) IOLU"/>
    <property type="match status" value="1"/>
</dbReference>
<sequence length="336" mass="37341">MTLRLGIIGTNWITNDFVDAAIASGSYTLTGVYSRTTEKAKKFGEPYGATVYETEMEDFAQHPEIDVVYVASPNSLHFEQAVQLMKAGKHVIVEKPMFSNPDEWQAARKVAEENDVFLFEAARHIHEENFQIVKDEVKKMKGLEGANLTYMKYSSRYDKVLIGEEPNIFSLKFSGGALADLGVYLVYAALGWFGMPESCHYYAKKVATGVDGKGTIILRYPNFDVTMQTGKIANSYLPSEIYGLNKTIILDGISSISSVDIVDNETSLTDHVAEPVAKMPMIDEARAFAKVLAAPKAEESQKAYAEWTELSRQVNQVLYNLRQDAGITFAADHKAD</sequence>
<dbReference type="RefSeq" id="WP_047392500.1">
    <property type="nucleotide sequence ID" value="NZ_FOQE01000057.1"/>
</dbReference>
<organism evidence="3 4">
    <name type="scientific">Pisciglobus halotolerans</name>
    <dbReference type="NCBI Taxonomy" id="745365"/>
    <lineage>
        <taxon>Bacteria</taxon>
        <taxon>Bacillati</taxon>
        <taxon>Bacillota</taxon>
        <taxon>Bacilli</taxon>
        <taxon>Lactobacillales</taxon>
        <taxon>Carnobacteriaceae</taxon>
    </lineage>
</organism>
<dbReference type="InterPro" id="IPR000683">
    <property type="entry name" value="Gfo/Idh/MocA-like_OxRdtase_N"/>
</dbReference>
<evidence type="ECO:0000313" key="4">
    <source>
        <dbReference type="Proteomes" id="UP000198668"/>
    </source>
</evidence>
<reference evidence="3 4" key="1">
    <citation type="submission" date="2016-10" db="EMBL/GenBank/DDBJ databases">
        <authorList>
            <person name="de Groot N.N."/>
        </authorList>
    </citation>
    <scope>NUCLEOTIDE SEQUENCE [LARGE SCALE GENOMIC DNA]</scope>
    <source>
        <strain evidence="3 4">DSM 27630</strain>
    </source>
</reference>
<accession>A0A1I3DXP8</accession>
<dbReference type="AlphaFoldDB" id="A0A1I3DXP8"/>
<dbReference type="Pfam" id="PF22725">
    <property type="entry name" value="GFO_IDH_MocA_C3"/>
    <property type="match status" value="1"/>
</dbReference>
<feature type="domain" description="GFO/IDH/MocA-like oxidoreductase" evidence="2">
    <location>
        <begin position="166"/>
        <end position="243"/>
    </location>
</feature>
<dbReference type="GO" id="GO:0000166">
    <property type="term" value="F:nucleotide binding"/>
    <property type="evidence" value="ECO:0007669"/>
    <property type="project" value="InterPro"/>
</dbReference>
<gene>
    <name evidence="3" type="ORF">SAMN04489868_1571</name>
</gene>
<dbReference type="InterPro" id="IPR055170">
    <property type="entry name" value="GFO_IDH_MocA-like_dom"/>
</dbReference>
<dbReference type="PANTHER" id="PTHR43054">
    <property type="match status" value="1"/>
</dbReference>
<keyword evidence="4" id="KW-1185">Reference proteome</keyword>
<dbReference type="SUPFAM" id="SSF55347">
    <property type="entry name" value="Glyceraldehyde-3-phosphate dehydrogenase-like, C-terminal domain"/>
    <property type="match status" value="1"/>
</dbReference>
<name>A0A1I3DXP8_9LACT</name>
<proteinExistence type="predicted"/>
<protein>
    <submittedName>
        <fullName evidence="3">Predicted dehydrogenase</fullName>
    </submittedName>
</protein>
<dbReference type="Proteomes" id="UP000198668">
    <property type="component" value="Unassembled WGS sequence"/>
</dbReference>
<dbReference type="EMBL" id="FOQE01000057">
    <property type="protein sequence ID" value="SFH91379.1"/>
    <property type="molecule type" value="Genomic_DNA"/>
</dbReference>
<dbReference type="InterPro" id="IPR036291">
    <property type="entry name" value="NAD(P)-bd_dom_sf"/>
</dbReference>
<evidence type="ECO:0000259" key="2">
    <source>
        <dbReference type="Pfam" id="PF22725"/>
    </source>
</evidence>
<evidence type="ECO:0000259" key="1">
    <source>
        <dbReference type="Pfam" id="PF01408"/>
    </source>
</evidence>